<dbReference type="Pfam" id="PF01381">
    <property type="entry name" value="HTH_3"/>
    <property type="match status" value="1"/>
</dbReference>
<dbReference type="InterPro" id="IPR001387">
    <property type="entry name" value="Cro/C1-type_HTH"/>
</dbReference>
<dbReference type="STRING" id="1423719.FC66_GL000338"/>
<evidence type="ECO:0000313" key="4">
    <source>
        <dbReference type="Proteomes" id="UP000051450"/>
    </source>
</evidence>
<dbReference type="GO" id="GO:0003677">
    <property type="term" value="F:DNA binding"/>
    <property type="evidence" value="ECO:0007669"/>
    <property type="project" value="UniProtKB-KW"/>
</dbReference>
<dbReference type="PANTHER" id="PTHR46558">
    <property type="entry name" value="TRACRIPTIONAL REGULATORY PROTEIN-RELATED-RELATED"/>
    <property type="match status" value="1"/>
</dbReference>
<dbReference type="PANTHER" id="PTHR46558:SF4">
    <property type="entry name" value="DNA-BIDING PHAGE PROTEIN"/>
    <property type="match status" value="1"/>
</dbReference>
<comment type="caution">
    <text evidence="3">The sequence shown here is derived from an EMBL/GenBank/DDBJ whole genome shotgun (WGS) entry which is preliminary data.</text>
</comment>
<dbReference type="RefSeq" id="WP_057974599.1">
    <property type="nucleotide sequence ID" value="NZ_AZDI01000010.1"/>
</dbReference>
<dbReference type="Proteomes" id="UP000051450">
    <property type="component" value="Unassembled WGS sequence"/>
</dbReference>
<feature type="domain" description="HTH cro/C1-type" evidence="2">
    <location>
        <begin position="5"/>
        <end position="59"/>
    </location>
</feature>
<keyword evidence="4" id="KW-1185">Reference proteome</keyword>
<evidence type="ECO:0000313" key="3">
    <source>
        <dbReference type="EMBL" id="KRK45284.1"/>
    </source>
</evidence>
<dbReference type="OrthoDB" id="6386941at2"/>
<dbReference type="CDD" id="cd00093">
    <property type="entry name" value="HTH_XRE"/>
    <property type="match status" value="1"/>
</dbReference>
<reference evidence="3 4" key="1">
    <citation type="journal article" date="2015" name="Genome Announc.">
        <title>Expanding the biotechnology potential of lactobacilli through comparative genomics of 213 strains and associated genera.</title>
        <authorList>
            <person name="Sun Z."/>
            <person name="Harris H.M."/>
            <person name="McCann A."/>
            <person name="Guo C."/>
            <person name="Argimon S."/>
            <person name="Zhang W."/>
            <person name="Yang X."/>
            <person name="Jeffery I.B."/>
            <person name="Cooney J.C."/>
            <person name="Kagawa T.F."/>
            <person name="Liu W."/>
            <person name="Song Y."/>
            <person name="Salvetti E."/>
            <person name="Wrobel A."/>
            <person name="Rasinkangas P."/>
            <person name="Parkhill J."/>
            <person name="Rea M.C."/>
            <person name="O'Sullivan O."/>
            <person name="Ritari J."/>
            <person name="Douillard F.P."/>
            <person name="Paul Ross R."/>
            <person name="Yang R."/>
            <person name="Briner A.E."/>
            <person name="Felis G.E."/>
            <person name="de Vos W.M."/>
            <person name="Barrangou R."/>
            <person name="Klaenhammer T.R."/>
            <person name="Caufield P.W."/>
            <person name="Cui Y."/>
            <person name="Zhang H."/>
            <person name="O'Toole P.W."/>
        </authorList>
    </citation>
    <scope>NUCLEOTIDE SEQUENCE [LARGE SCALE GENOMIC DNA]</scope>
    <source>
        <strain evidence="3 4">DSM 15638</strain>
    </source>
</reference>
<dbReference type="InterPro" id="IPR010982">
    <property type="entry name" value="Lambda_DNA-bd_dom_sf"/>
</dbReference>
<organism evidence="3 4">
    <name type="scientific">Dellaglioa algida DSM 15638</name>
    <dbReference type="NCBI Taxonomy" id="1423719"/>
    <lineage>
        <taxon>Bacteria</taxon>
        <taxon>Bacillati</taxon>
        <taxon>Bacillota</taxon>
        <taxon>Bacilli</taxon>
        <taxon>Lactobacillales</taxon>
        <taxon>Lactobacillaceae</taxon>
        <taxon>Dellaglioa</taxon>
    </lineage>
</organism>
<gene>
    <name evidence="3" type="ORF">FC66_GL000338</name>
</gene>
<dbReference type="SUPFAM" id="SSF47413">
    <property type="entry name" value="lambda repressor-like DNA-binding domains"/>
    <property type="match status" value="1"/>
</dbReference>
<dbReference type="PROSITE" id="PS50943">
    <property type="entry name" value="HTH_CROC1"/>
    <property type="match status" value="1"/>
</dbReference>
<protein>
    <recommendedName>
        <fullName evidence="2">HTH cro/C1-type domain-containing protein</fullName>
    </recommendedName>
</protein>
<dbReference type="EMBL" id="AZDI01000010">
    <property type="protein sequence ID" value="KRK45284.1"/>
    <property type="molecule type" value="Genomic_DNA"/>
</dbReference>
<dbReference type="Gene3D" id="1.10.260.40">
    <property type="entry name" value="lambda repressor-like DNA-binding domains"/>
    <property type="match status" value="1"/>
</dbReference>
<dbReference type="AlphaFoldDB" id="A0A0R1HNS5"/>
<proteinExistence type="predicted"/>
<name>A0A0R1HNS5_9LACO</name>
<dbReference type="PATRIC" id="fig|1423719.4.peg.342"/>
<evidence type="ECO:0000259" key="2">
    <source>
        <dbReference type="PROSITE" id="PS50943"/>
    </source>
</evidence>
<evidence type="ECO:0000256" key="1">
    <source>
        <dbReference type="ARBA" id="ARBA00023125"/>
    </source>
</evidence>
<accession>A0A0R1HNS5</accession>
<keyword evidence="1" id="KW-0238">DNA-binding</keyword>
<dbReference type="SMART" id="SM00530">
    <property type="entry name" value="HTH_XRE"/>
    <property type="match status" value="1"/>
</dbReference>
<sequence length="71" mass="8407">MRNKIKQYRTQLDLTQEQLAEKVQVSSRTIISLEKGKYKPSIMLAYRLSLLFDCRIEDLFQLKENLALEES</sequence>
<dbReference type="GeneID" id="83548528"/>